<evidence type="ECO:0000256" key="2">
    <source>
        <dbReference type="ARBA" id="ARBA00022833"/>
    </source>
</evidence>
<dbReference type="SMART" id="SM00906">
    <property type="entry name" value="Fungal_trans"/>
    <property type="match status" value="1"/>
</dbReference>
<dbReference type="SMART" id="SM00355">
    <property type="entry name" value="ZnF_C2H2"/>
    <property type="match status" value="2"/>
</dbReference>
<keyword evidence="2" id="KW-0862">Zinc</keyword>
<dbReference type="PANTHER" id="PTHR47660">
    <property type="entry name" value="TRANSCRIPTION FACTOR WITH C2H2 AND ZN(2)-CYS(6) DNA BINDING DOMAIN (EUROFUNG)-RELATED-RELATED"/>
    <property type="match status" value="1"/>
</dbReference>
<dbReference type="InterPro" id="IPR036236">
    <property type="entry name" value="Znf_C2H2_sf"/>
</dbReference>
<feature type="domain" description="C2H2-type" evidence="9">
    <location>
        <begin position="9"/>
        <end position="38"/>
    </location>
</feature>
<reference evidence="10 11" key="1">
    <citation type="submission" date="2015-03" db="EMBL/GenBank/DDBJ databases">
        <title>Genomics and transcriptomics of the oil-accumulating basidiomycete yeast T. oleaginosus allow insights into substrate utilization and the diverse evolutionary trajectories of mating systems in fungi.</title>
        <authorList>
            <consortium name="DOE Joint Genome Institute"/>
            <person name="Kourist R."/>
            <person name="Kracht O."/>
            <person name="Bracharz F."/>
            <person name="Lipzen A."/>
            <person name="Nolan M."/>
            <person name="Ohm R."/>
            <person name="Grigoriev I."/>
            <person name="Sun S."/>
            <person name="Heitman J."/>
            <person name="Bruck T."/>
            <person name="Nowrousian M."/>
        </authorList>
    </citation>
    <scope>NUCLEOTIDE SEQUENCE [LARGE SCALE GENOMIC DNA]</scope>
    <source>
        <strain evidence="10 11">IBC0246</strain>
    </source>
</reference>
<feature type="compositionally biased region" description="Basic and acidic residues" evidence="7">
    <location>
        <begin position="199"/>
        <end position="213"/>
    </location>
</feature>
<dbReference type="PROSITE" id="PS50157">
    <property type="entry name" value="ZINC_FINGER_C2H2_2"/>
    <property type="match status" value="2"/>
</dbReference>
<evidence type="ECO:0000256" key="4">
    <source>
        <dbReference type="ARBA" id="ARBA00023163"/>
    </source>
</evidence>
<proteinExistence type="predicted"/>
<dbReference type="EMBL" id="KQ087218">
    <property type="protein sequence ID" value="KLT41436.1"/>
    <property type="molecule type" value="Genomic_DNA"/>
</dbReference>
<dbReference type="PROSITE" id="PS50048">
    <property type="entry name" value="ZN2_CY6_FUNGAL_2"/>
    <property type="match status" value="1"/>
</dbReference>
<dbReference type="Pfam" id="PF04082">
    <property type="entry name" value="Fungal_trans"/>
    <property type="match status" value="1"/>
</dbReference>
<dbReference type="SUPFAM" id="SSF57701">
    <property type="entry name" value="Zn2/Cys6 DNA-binding domain"/>
    <property type="match status" value="1"/>
</dbReference>
<keyword evidence="11" id="KW-1185">Reference proteome</keyword>
<dbReference type="OrthoDB" id="1405595at2759"/>
<evidence type="ECO:0000259" key="8">
    <source>
        <dbReference type="PROSITE" id="PS50048"/>
    </source>
</evidence>
<dbReference type="RefSeq" id="XP_018277927.1">
    <property type="nucleotide sequence ID" value="XM_018419392.1"/>
</dbReference>
<keyword evidence="1" id="KW-0479">Metal-binding</keyword>
<keyword evidence="3" id="KW-0805">Transcription regulation</keyword>
<keyword evidence="6" id="KW-0863">Zinc-finger</keyword>
<feature type="domain" description="C2H2-type" evidence="9">
    <location>
        <begin position="39"/>
        <end position="67"/>
    </location>
</feature>
<feature type="domain" description="Zn(2)-C6 fungal-type" evidence="8">
    <location>
        <begin position="76"/>
        <end position="107"/>
    </location>
</feature>
<organism evidence="10 11">
    <name type="scientific">Cutaneotrichosporon oleaginosum</name>
    <dbReference type="NCBI Taxonomy" id="879819"/>
    <lineage>
        <taxon>Eukaryota</taxon>
        <taxon>Fungi</taxon>
        <taxon>Dikarya</taxon>
        <taxon>Basidiomycota</taxon>
        <taxon>Agaricomycotina</taxon>
        <taxon>Tremellomycetes</taxon>
        <taxon>Trichosporonales</taxon>
        <taxon>Trichosporonaceae</taxon>
        <taxon>Cutaneotrichosporon</taxon>
    </lineage>
</organism>
<dbReference type="GO" id="GO:0006351">
    <property type="term" value="P:DNA-templated transcription"/>
    <property type="evidence" value="ECO:0007669"/>
    <property type="project" value="InterPro"/>
</dbReference>
<dbReference type="GeneID" id="28979995"/>
<dbReference type="InterPro" id="IPR036864">
    <property type="entry name" value="Zn2-C6_fun-type_DNA-bd_sf"/>
</dbReference>
<evidence type="ECO:0000256" key="1">
    <source>
        <dbReference type="ARBA" id="ARBA00022723"/>
    </source>
</evidence>
<keyword evidence="5" id="KW-0539">Nucleus</keyword>
<evidence type="ECO:0000256" key="7">
    <source>
        <dbReference type="SAM" id="MobiDB-lite"/>
    </source>
</evidence>
<dbReference type="InterPro" id="IPR001138">
    <property type="entry name" value="Zn2Cys6_DnaBD"/>
</dbReference>
<dbReference type="SUPFAM" id="SSF57667">
    <property type="entry name" value="beta-beta-alpha zinc fingers"/>
    <property type="match status" value="1"/>
</dbReference>
<dbReference type="Pfam" id="PF00096">
    <property type="entry name" value="zf-C2H2"/>
    <property type="match status" value="1"/>
</dbReference>
<dbReference type="Gene3D" id="3.30.160.60">
    <property type="entry name" value="Classic Zinc Finger"/>
    <property type="match status" value="1"/>
</dbReference>
<name>A0A0J0XK30_9TREE</name>
<evidence type="ECO:0000256" key="3">
    <source>
        <dbReference type="ARBA" id="ARBA00023015"/>
    </source>
</evidence>
<protein>
    <recommendedName>
        <fullName evidence="12">C2H2-type domain-containing protein</fullName>
    </recommendedName>
</protein>
<gene>
    <name evidence="10" type="ORF">CC85DRAFT_121122</name>
</gene>
<dbReference type="InterPro" id="IPR007219">
    <property type="entry name" value="XnlR_reg_dom"/>
</dbReference>
<dbReference type="STRING" id="879819.A0A0J0XK30"/>
<feature type="region of interest" description="Disordered" evidence="7">
    <location>
        <begin position="194"/>
        <end position="220"/>
    </location>
</feature>
<evidence type="ECO:0000256" key="5">
    <source>
        <dbReference type="ARBA" id="ARBA00023242"/>
    </source>
</evidence>
<dbReference type="GO" id="GO:0008270">
    <property type="term" value="F:zinc ion binding"/>
    <property type="evidence" value="ECO:0007669"/>
    <property type="project" value="UniProtKB-KW"/>
</dbReference>
<dbReference type="GO" id="GO:0003677">
    <property type="term" value="F:DNA binding"/>
    <property type="evidence" value="ECO:0007669"/>
    <property type="project" value="InterPro"/>
</dbReference>
<dbReference type="AlphaFoldDB" id="A0A0J0XK30"/>
<keyword evidence="4" id="KW-0804">Transcription</keyword>
<evidence type="ECO:0000256" key="6">
    <source>
        <dbReference type="PROSITE-ProRule" id="PRU00042"/>
    </source>
</evidence>
<evidence type="ECO:0008006" key="12">
    <source>
        <dbReference type="Google" id="ProtNLM"/>
    </source>
</evidence>
<dbReference type="CDD" id="cd12148">
    <property type="entry name" value="fungal_TF_MHR"/>
    <property type="match status" value="1"/>
</dbReference>
<dbReference type="Proteomes" id="UP000053611">
    <property type="component" value="Unassembled WGS sequence"/>
</dbReference>
<evidence type="ECO:0000313" key="10">
    <source>
        <dbReference type="EMBL" id="KLT41436.1"/>
    </source>
</evidence>
<dbReference type="PROSITE" id="PS00028">
    <property type="entry name" value="ZINC_FINGER_C2H2_1"/>
    <property type="match status" value="2"/>
</dbReference>
<dbReference type="InterPro" id="IPR013087">
    <property type="entry name" value="Znf_C2H2_type"/>
</dbReference>
<evidence type="ECO:0000313" key="11">
    <source>
        <dbReference type="Proteomes" id="UP000053611"/>
    </source>
</evidence>
<accession>A0A0J0XK30</accession>
<evidence type="ECO:0000259" key="9">
    <source>
        <dbReference type="PROSITE" id="PS50157"/>
    </source>
</evidence>
<dbReference type="GO" id="GO:0000981">
    <property type="term" value="F:DNA-binding transcription factor activity, RNA polymerase II-specific"/>
    <property type="evidence" value="ECO:0007669"/>
    <property type="project" value="InterPro"/>
</dbReference>
<sequence length="684" mass="74874">MTSGDRLAHPCPWPGCSKAYKRLDHLERHQKSHSGDLNYRCHLCHRQYSRSDVLNRHLVQTHGEKTARAGRPRRAACIACVDERVACDGVPPKICSRCRDTTRQCRYRHLEMEAASPPSPRVSLGGSTGSGGFEFSPLTPAVGLAAQGDASEVAREGDVLGLWPESAWSAELIFTATDQCGFPIPPEEWCGADDGVSGSEERRPIDPGDEGHWGHASSGLPHALASPEPVVAQIADGEKGTMTPSTYGTVQALTQHAHRPLWSAPPNFPSESSFAANVHLFHQHFATWLPLLDPSAQRSSLLFKAMAGIGSVYAREPGLMELVRRDLLFIREHDYRFTHVLSVLQATLLTAIHGAFSASATETQHAETARATLVVSVKRMDLLTGSEEQRRLGWCIYLFDAHMSALFGLPPLYSLTDIDAPLPSTDASFPPILCALLESGAVPPALDDMAFSVLAFSLHRICADVAAARVFGAWEDDEAEYALPVLGYAIHPQALLDQLARHALRVPPTPLSIACAAVAYHAHLRYAAPRFMDDVKMAAGREGPVAAEEARVRLARWMRVQPRRARDVMAHASMLFALMGRFEFYTPPETVWIFDATLCMWAFMEFAPLPEGETLLVPWSLSPALEAWVSSGVGCLAVEGIGRVDACALLNVAAERLNANPWGLAARHRRVLLRLGSETRRRRG</sequence>